<dbReference type="SUPFAM" id="SSF56601">
    <property type="entry name" value="beta-lactamase/transpeptidase-like"/>
    <property type="match status" value="1"/>
</dbReference>
<keyword evidence="4" id="KW-1185">Reference proteome</keyword>
<dbReference type="KEGG" id="psn:Pedsa_3837"/>
<dbReference type="InterPro" id="IPR000667">
    <property type="entry name" value="Peptidase_S13"/>
</dbReference>
<dbReference type="AlphaFoldDB" id="F0S792"/>
<gene>
    <name evidence="3" type="ordered locus">Pedsa_3837</name>
</gene>
<dbReference type="InterPro" id="IPR012338">
    <property type="entry name" value="Beta-lactam/transpept-like"/>
</dbReference>
<dbReference type="GO" id="GO:0006508">
    <property type="term" value="P:proteolysis"/>
    <property type="evidence" value="ECO:0007669"/>
    <property type="project" value="InterPro"/>
</dbReference>
<reference evidence="4" key="2">
    <citation type="submission" date="2011-02" db="EMBL/GenBank/DDBJ databases">
        <title>The complete genome of Pedobacter saltans DSM 12145.</title>
        <authorList>
            <consortium name="US DOE Joint Genome Institute (JGI-PGF)"/>
            <person name="Lucas S."/>
            <person name="Copeland A."/>
            <person name="Lapidus A."/>
            <person name="Bruce D."/>
            <person name="Goodwin L."/>
            <person name="Pitluck S."/>
            <person name="Kyrpides N."/>
            <person name="Mavromatis K."/>
            <person name="Pagani I."/>
            <person name="Ivanova N."/>
            <person name="Ovchinnikova G."/>
            <person name="Lu M."/>
            <person name="Detter J.C."/>
            <person name="Han C."/>
            <person name="Land M."/>
            <person name="Hauser L."/>
            <person name="Markowitz V."/>
            <person name="Cheng J.-F."/>
            <person name="Hugenholtz P."/>
            <person name="Woyke T."/>
            <person name="Wu D."/>
            <person name="Tindall B."/>
            <person name="Pomrenke H.G."/>
            <person name="Brambilla E."/>
            <person name="Klenk H.-P."/>
            <person name="Eisen J.A."/>
        </authorList>
    </citation>
    <scope>NUCLEOTIDE SEQUENCE [LARGE SCALE GENOMIC DNA]</scope>
    <source>
        <strain evidence="4">ATCC 51119 / DSM 12145 / JCM 21818 / LMG 10337 / NBRC 100064 / NCIMB 13643</strain>
    </source>
</reference>
<dbReference type="PANTHER" id="PTHR30023:SF0">
    <property type="entry name" value="PENICILLIN-SENSITIVE CARBOXYPEPTIDASE A"/>
    <property type="match status" value="1"/>
</dbReference>
<dbReference type="HOGENOM" id="CLU_017692_1_2_10"/>
<keyword evidence="3" id="KW-0121">Carboxypeptidase</keyword>
<evidence type="ECO:0000256" key="1">
    <source>
        <dbReference type="ARBA" id="ARBA00006096"/>
    </source>
</evidence>
<keyword evidence="3" id="KW-0645">Protease</keyword>
<organism evidence="3 4">
    <name type="scientific">Pseudopedobacter saltans (strain ATCC 51119 / DSM 12145 / JCM 21818 / CCUG 39354 / LMG 10337 / NBRC 100064 / NCIMB 13643)</name>
    <name type="common">Pedobacter saltans</name>
    <dbReference type="NCBI Taxonomy" id="762903"/>
    <lineage>
        <taxon>Bacteria</taxon>
        <taxon>Pseudomonadati</taxon>
        <taxon>Bacteroidota</taxon>
        <taxon>Sphingobacteriia</taxon>
        <taxon>Sphingobacteriales</taxon>
        <taxon>Sphingobacteriaceae</taxon>
        <taxon>Pseudopedobacter</taxon>
    </lineage>
</organism>
<dbReference type="NCBIfam" id="TIGR00666">
    <property type="entry name" value="PBP4"/>
    <property type="match status" value="1"/>
</dbReference>
<sequence>MKKIFAILLISAIGNSSFSQSITDKLKTAYAAFSKDAQLKYATSSLIVTDRNTNKVIFAQNENVGLAPASTLKTVTSATALAILGEDFQFKTDILYTGSISGNTLNGNIVIKGNGDPTLGSDRFSTTSKDIVLEKILSAIQSKGIKKVNGEVIADDGVWDSQSISEGWIWQDMGNYYGAGSSAICWGENEFELRFKPATSTGQDVQLLSASVQYPFLNIINELKTGDSGTGDQVYGYSSPYSSVVYLRGTYAVNLNKAIRFSLPDPALAFVYDVSEALSKNGISTKGYKTTRLDTSKQNLQGTVILSIQSPPLKDMVYHFNQKSLNLYGEQMLRAIANDEGKTIKGGIKSLQNHWQKLGIDKNTLNIYDGSGLAPANRVTSATMANVLKWADGQPWFTAYLNSFPLYNNMKMKSGTIGDVLAYSGYHKNYCFTIIVNNYSGTTSAMRQKMFTLLNNLK</sequence>
<dbReference type="Gene3D" id="3.50.80.20">
    <property type="entry name" value="D-Ala-D-Ala carboxypeptidase C, peptidase S13"/>
    <property type="match status" value="1"/>
</dbReference>
<evidence type="ECO:0000256" key="2">
    <source>
        <dbReference type="ARBA" id="ARBA00022801"/>
    </source>
</evidence>
<evidence type="ECO:0000313" key="4">
    <source>
        <dbReference type="Proteomes" id="UP000000310"/>
    </source>
</evidence>
<dbReference type="Gene3D" id="3.40.710.10">
    <property type="entry name" value="DD-peptidase/beta-lactamase superfamily"/>
    <property type="match status" value="1"/>
</dbReference>
<evidence type="ECO:0000313" key="3">
    <source>
        <dbReference type="EMBL" id="ADY54365.1"/>
    </source>
</evidence>
<proteinExistence type="inferred from homology"/>
<comment type="similarity">
    <text evidence="1">Belongs to the peptidase S13 family.</text>
</comment>
<name>F0S792_PSESL</name>
<dbReference type="Proteomes" id="UP000000310">
    <property type="component" value="Chromosome"/>
</dbReference>
<accession>F0S792</accession>
<dbReference type="STRING" id="762903.Pedsa_3837"/>
<reference evidence="3 4" key="1">
    <citation type="journal article" date="2011" name="Stand. Genomic Sci.">
        <title>Complete genome sequence of the gliding, heparinolytic Pedobacter saltans type strain (113).</title>
        <authorList>
            <person name="Liolios K."/>
            <person name="Sikorski J."/>
            <person name="Lu M."/>
            <person name="Nolan M."/>
            <person name="Lapidus A."/>
            <person name="Lucas S."/>
            <person name="Hammon N."/>
            <person name="Deshpande S."/>
            <person name="Cheng J.F."/>
            <person name="Tapia R."/>
            <person name="Han C."/>
            <person name="Goodwin L."/>
            <person name="Pitluck S."/>
            <person name="Huntemann M."/>
            <person name="Ivanova N."/>
            <person name="Pagani I."/>
            <person name="Mavromatis K."/>
            <person name="Ovchinikova G."/>
            <person name="Pati A."/>
            <person name="Chen A."/>
            <person name="Palaniappan K."/>
            <person name="Land M."/>
            <person name="Hauser L."/>
            <person name="Brambilla E.M."/>
            <person name="Kotsyurbenko O."/>
            <person name="Rohde M."/>
            <person name="Tindall B.J."/>
            <person name="Abt B."/>
            <person name="Goker M."/>
            <person name="Detter J.C."/>
            <person name="Woyke T."/>
            <person name="Bristow J."/>
            <person name="Eisen J.A."/>
            <person name="Markowitz V."/>
            <person name="Hugenholtz P."/>
            <person name="Klenk H.P."/>
            <person name="Kyrpides N.C."/>
        </authorList>
    </citation>
    <scope>NUCLEOTIDE SEQUENCE [LARGE SCALE GENOMIC DNA]</scope>
    <source>
        <strain evidence="4">ATCC 51119 / DSM 12145 / JCM 21818 / LMG 10337 / NBRC 100064 / NCIMB 13643</strain>
    </source>
</reference>
<keyword evidence="2 3" id="KW-0378">Hydrolase</keyword>
<dbReference type="EMBL" id="CP002545">
    <property type="protein sequence ID" value="ADY54365.1"/>
    <property type="molecule type" value="Genomic_DNA"/>
</dbReference>
<dbReference type="GO" id="GO:0000270">
    <property type="term" value="P:peptidoglycan metabolic process"/>
    <property type="evidence" value="ECO:0007669"/>
    <property type="project" value="TreeGrafter"/>
</dbReference>
<dbReference type="EC" id="3.4.16.4" evidence="3"/>
<dbReference type="PRINTS" id="PR00922">
    <property type="entry name" value="DADACBPTASE3"/>
</dbReference>
<protein>
    <submittedName>
        <fullName evidence="3">D-alanyl-D-alaninecarboxypeptidase/D-alanyl-D-alanine-endopeptidase</fullName>
        <ecNumber evidence="3">3.4.16.4</ecNumber>
    </submittedName>
</protein>
<dbReference type="RefSeq" id="WP_013634845.1">
    <property type="nucleotide sequence ID" value="NC_015177.1"/>
</dbReference>
<dbReference type="GO" id="GO:0009002">
    <property type="term" value="F:serine-type D-Ala-D-Ala carboxypeptidase activity"/>
    <property type="evidence" value="ECO:0007669"/>
    <property type="project" value="UniProtKB-EC"/>
</dbReference>
<dbReference type="PANTHER" id="PTHR30023">
    <property type="entry name" value="D-ALANYL-D-ALANINE CARBOXYPEPTIDASE"/>
    <property type="match status" value="1"/>
</dbReference>
<dbReference type="Pfam" id="PF02113">
    <property type="entry name" value="Peptidase_S13"/>
    <property type="match status" value="1"/>
</dbReference>
<dbReference type="eggNOG" id="COG2027">
    <property type="taxonomic scope" value="Bacteria"/>
</dbReference>